<dbReference type="FunFam" id="1.10.10.10:FF:000001">
    <property type="entry name" value="LysR family transcriptional regulator"/>
    <property type="match status" value="1"/>
</dbReference>
<reference evidence="6 7" key="1">
    <citation type="journal article" date="2016" name="Syst. Appl. Microbiol.">
        <title>Vibrio bivalvicida sp. nov., a novel larval pathogen for bivalve molluscs reared in a hatchery.</title>
        <authorList>
            <person name="Dubert J."/>
            <person name="Romalde J.L."/>
            <person name="Prado S."/>
            <person name="Barja J.L."/>
        </authorList>
    </citation>
    <scope>NUCLEOTIDE SEQUENCE [LARGE SCALE GENOMIC DNA]</scope>
    <source>
        <strain evidence="6 7">605</strain>
    </source>
</reference>
<dbReference type="Pfam" id="PF00126">
    <property type="entry name" value="HTH_1"/>
    <property type="match status" value="1"/>
</dbReference>
<evidence type="ECO:0000259" key="5">
    <source>
        <dbReference type="PROSITE" id="PS50931"/>
    </source>
</evidence>
<proteinExistence type="inferred from homology"/>
<dbReference type="InterPro" id="IPR005119">
    <property type="entry name" value="LysR_subst-bd"/>
</dbReference>
<dbReference type="GO" id="GO:0006351">
    <property type="term" value="P:DNA-templated transcription"/>
    <property type="evidence" value="ECO:0007669"/>
    <property type="project" value="TreeGrafter"/>
</dbReference>
<accession>A0A177XU33</accession>
<dbReference type="InterPro" id="IPR000847">
    <property type="entry name" value="LysR_HTH_N"/>
</dbReference>
<dbReference type="PANTHER" id="PTHR30537">
    <property type="entry name" value="HTH-TYPE TRANSCRIPTIONAL REGULATOR"/>
    <property type="match status" value="1"/>
</dbReference>
<keyword evidence="3" id="KW-0238">DNA-binding</keyword>
<dbReference type="InterPro" id="IPR036388">
    <property type="entry name" value="WH-like_DNA-bd_sf"/>
</dbReference>
<evidence type="ECO:0000256" key="4">
    <source>
        <dbReference type="ARBA" id="ARBA00023163"/>
    </source>
</evidence>
<feature type="domain" description="HTH lysR-type" evidence="5">
    <location>
        <begin position="1"/>
        <end position="59"/>
    </location>
</feature>
<evidence type="ECO:0000256" key="3">
    <source>
        <dbReference type="ARBA" id="ARBA00023125"/>
    </source>
</evidence>
<sequence length="288" mass="32523">MDKLTSMKVFCHVAEQGNFRLTADYFSMSSTMVGRHIKHLESLLNTPLIHRTTRKQTLTDSGRIYLKECQRILEDISNTESLIYDLQNKPKGTVKINAPVTFGTQALAPILSDFIIQYPDISIDLELDNGVVDPYKSEADFIIRIGLLKDSNLVARYLGEYDLIYCASPDYLARHAKIIQPEDLTGHSCLGFRYHDISDTPSTKSDSRQHIKLMANNGEVLRQAALKGVGVVMQPRILLEQDLKSGALEQVLESFPLPTKPIHLVYKDKQLSLKDRTFADYLLSALRP</sequence>
<dbReference type="Pfam" id="PF03466">
    <property type="entry name" value="LysR_substrate"/>
    <property type="match status" value="1"/>
</dbReference>
<dbReference type="RefSeq" id="WP_054962600.1">
    <property type="nucleotide sequence ID" value="NZ_LLEI02000091.1"/>
</dbReference>
<evidence type="ECO:0000313" key="6">
    <source>
        <dbReference type="EMBL" id="OAJ92108.1"/>
    </source>
</evidence>
<evidence type="ECO:0000256" key="1">
    <source>
        <dbReference type="ARBA" id="ARBA00009437"/>
    </source>
</evidence>
<dbReference type="SUPFAM" id="SSF53850">
    <property type="entry name" value="Periplasmic binding protein-like II"/>
    <property type="match status" value="1"/>
</dbReference>
<dbReference type="Gene3D" id="1.10.10.10">
    <property type="entry name" value="Winged helix-like DNA-binding domain superfamily/Winged helix DNA-binding domain"/>
    <property type="match status" value="1"/>
</dbReference>
<dbReference type="GO" id="GO:0003700">
    <property type="term" value="F:DNA-binding transcription factor activity"/>
    <property type="evidence" value="ECO:0007669"/>
    <property type="project" value="InterPro"/>
</dbReference>
<evidence type="ECO:0000256" key="2">
    <source>
        <dbReference type="ARBA" id="ARBA00023015"/>
    </source>
</evidence>
<dbReference type="PROSITE" id="PS50931">
    <property type="entry name" value="HTH_LYSR"/>
    <property type="match status" value="1"/>
</dbReference>
<organism evidence="6 7">
    <name type="scientific">Vibrio bivalvicida</name>
    <dbReference type="NCBI Taxonomy" id="1276888"/>
    <lineage>
        <taxon>Bacteria</taxon>
        <taxon>Pseudomonadati</taxon>
        <taxon>Pseudomonadota</taxon>
        <taxon>Gammaproteobacteria</taxon>
        <taxon>Vibrionales</taxon>
        <taxon>Vibrionaceae</taxon>
        <taxon>Vibrio</taxon>
        <taxon>Vibrio oreintalis group</taxon>
    </lineage>
</organism>
<dbReference type="SUPFAM" id="SSF46785">
    <property type="entry name" value="Winged helix' DNA-binding domain"/>
    <property type="match status" value="1"/>
</dbReference>
<comment type="caution">
    <text evidence="6">The sequence shown here is derived from an EMBL/GenBank/DDBJ whole genome shotgun (WGS) entry which is preliminary data.</text>
</comment>
<comment type="similarity">
    <text evidence="1">Belongs to the LysR transcriptional regulatory family.</text>
</comment>
<dbReference type="AlphaFoldDB" id="A0A177XU33"/>
<keyword evidence="2" id="KW-0805">Transcription regulation</keyword>
<dbReference type="Gene3D" id="3.40.190.290">
    <property type="match status" value="1"/>
</dbReference>
<evidence type="ECO:0000313" key="7">
    <source>
        <dbReference type="Proteomes" id="UP000078406"/>
    </source>
</evidence>
<dbReference type="GO" id="GO:0043565">
    <property type="term" value="F:sequence-specific DNA binding"/>
    <property type="evidence" value="ECO:0007669"/>
    <property type="project" value="TreeGrafter"/>
</dbReference>
<dbReference type="EMBL" id="LLEI02000091">
    <property type="protein sequence ID" value="OAJ92108.1"/>
    <property type="molecule type" value="Genomic_DNA"/>
</dbReference>
<name>A0A177XU33_9VIBR</name>
<protein>
    <submittedName>
        <fullName evidence="6">LysR family transcriptional regulator</fullName>
    </submittedName>
</protein>
<gene>
    <name evidence="6" type="ORF">APB76_22385</name>
</gene>
<dbReference type="InterPro" id="IPR036390">
    <property type="entry name" value="WH_DNA-bd_sf"/>
</dbReference>
<dbReference type="Proteomes" id="UP000078406">
    <property type="component" value="Unassembled WGS sequence"/>
</dbReference>
<keyword evidence="4" id="KW-0804">Transcription</keyword>
<dbReference type="InterPro" id="IPR058163">
    <property type="entry name" value="LysR-type_TF_proteobact-type"/>
</dbReference>
<dbReference type="PANTHER" id="PTHR30537:SF35">
    <property type="entry name" value="TRANSCRIPTIONAL REGULATORY PROTEIN"/>
    <property type="match status" value="1"/>
</dbReference>